<dbReference type="Proteomes" id="UP000002705">
    <property type="component" value="Chromosome 2"/>
</dbReference>
<reference evidence="1" key="1">
    <citation type="submission" date="2005-10" db="EMBL/GenBank/DDBJ databases">
        <title>Complete sequence of chromosome 2 of Burkholderia sp. 383.</title>
        <authorList>
            <consortium name="US DOE Joint Genome Institute"/>
            <person name="Copeland A."/>
            <person name="Lucas S."/>
            <person name="Lapidus A."/>
            <person name="Barry K."/>
            <person name="Detter J.C."/>
            <person name="Glavina T."/>
            <person name="Hammon N."/>
            <person name="Israni S."/>
            <person name="Pitluck S."/>
            <person name="Chain P."/>
            <person name="Malfatti S."/>
            <person name="Shin M."/>
            <person name="Vergez L."/>
            <person name="Schmutz J."/>
            <person name="Larimer F."/>
            <person name="Land M."/>
            <person name="Kyrpides N."/>
            <person name="Lykidis A."/>
            <person name="Richardson P."/>
        </authorList>
    </citation>
    <scope>NUCLEOTIDE SEQUENCE [LARGE SCALE GENOMIC DNA]</scope>
    <source>
        <strain evidence="1">383</strain>
    </source>
</reference>
<proteinExistence type="predicted"/>
<sequence length="519" mass="52060">MPAAARAAVVRASLAGADVVAPGSSFTPFHNHKSETTMKHQTLAGLLAGTTLLGALAGCGGGDSSTPSSNNGGNGNVTTTLSGTVATGAPLGNATITAYQADGSECGSAVSAADGTYVMHNIHCTSPFLIEAQTADGLLVSPYVGSGIVSNMNVTPLTTGIFFGTIAKSGITRTLTDSLQTLDDAQLKGYYANVTADLQTMFPPSAYGVDWTSTDPVTTPFQANHQLVDAVLDHLGLIRPTADNPSVTYVNTSTSQKFSTTASDTGGAAAVSGVTAQAPLASSIAPVNTTVGYLDFNYGQPLASTTSLRGSILDSGPSAVSGGGIAGTVSFGSPQVASAFTSVGGNYTWGSNIAAANGFDASATDFNLPAVAMLCQSMAGQGAGASNLKSTDVLVPVDAVPVTQASDLVGVSFTRYYEDCLQGGTSPATTTGNYLSFDGQGGATFVVANGGSTPQTITVPSTQVTGALTGTPLVSLGGQPGNTVLSAYRYQTAYGMTRYVLVERGSAGASSAYVGIWLQ</sequence>
<name>Q391P3_BURL3</name>
<organism evidence="1 2">
    <name type="scientific">Burkholderia lata (strain ATCC 17760 / DSM 23089 / LMG 22485 / NCIMB 9086 / R18194 / 383)</name>
    <dbReference type="NCBI Taxonomy" id="482957"/>
    <lineage>
        <taxon>Bacteria</taxon>
        <taxon>Pseudomonadati</taxon>
        <taxon>Pseudomonadota</taxon>
        <taxon>Betaproteobacteria</taxon>
        <taxon>Burkholderiales</taxon>
        <taxon>Burkholderiaceae</taxon>
        <taxon>Burkholderia</taxon>
        <taxon>Burkholderia cepacia complex</taxon>
    </lineage>
</organism>
<dbReference type="PATRIC" id="fig|482957.22.peg.6516"/>
<dbReference type="AlphaFoldDB" id="Q391P3"/>
<dbReference type="HOGENOM" id="CLU_524477_0_0_4"/>
<dbReference type="KEGG" id="bur:Bcep18194_B2712"/>
<evidence type="ECO:0000313" key="1">
    <source>
        <dbReference type="EMBL" id="ABB12823.1"/>
    </source>
</evidence>
<gene>
    <name evidence="1" type="ordered locus">Bcep18194_B2712</name>
</gene>
<evidence type="ECO:0000313" key="2">
    <source>
        <dbReference type="Proteomes" id="UP000002705"/>
    </source>
</evidence>
<dbReference type="EMBL" id="CP000152">
    <property type="protein sequence ID" value="ABB12823.1"/>
    <property type="molecule type" value="Genomic_DNA"/>
</dbReference>
<protein>
    <submittedName>
        <fullName evidence="1">Uncharacterized protein</fullName>
    </submittedName>
</protein>
<accession>Q391P3</accession>
<keyword evidence="2" id="KW-1185">Reference proteome</keyword>